<dbReference type="EMBL" id="JBHLTM010000026">
    <property type="protein sequence ID" value="MFC0684059.1"/>
    <property type="molecule type" value="Genomic_DNA"/>
</dbReference>
<proteinExistence type="predicted"/>
<name>A0ABV6S4A5_9SPHN</name>
<feature type="transmembrane region" description="Helical" evidence="1">
    <location>
        <begin position="6"/>
        <end position="22"/>
    </location>
</feature>
<dbReference type="RefSeq" id="WP_267218331.1">
    <property type="nucleotide sequence ID" value="NZ_JAPCWC010000001.1"/>
</dbReference>
<keyword evidence="3" id="KW-1185">Reference proteome</keyword>
<dbReference type="InterPro" id="IPR021762">
    <property type="entry name" value="DUF3325"/>
</dbReference>
<comment type="caution">
    <text evidence="2">The sequence shown here is derived from an EMBL/GenBank/DDBJ whole genome shotgun (WGS) entry which is preliminary data.</text>
</comment>
<evidence type="ECO:0000313" key="3">
    <source>
        <dbReference type="Proteomes" id="UP001589858"/>
    </source>
</evidence>
<accession>A0ABV6S4A5</accession>
<keyword evidence="1" id="KW-0812">Transmembrane</keyword>
<dbReference type="Proteomes" id="UP001589858">
    <property type="component" value="Unassembled WGS sequence"/>
</dbReference>
<evidence type="ECO:0000256" key="1">
    <source>
        <dbReference type="SAM" id="Phobius"/>
    </source>
</evidence>
<reference evidence="2 3" key="1">
    <citation type="submission" date="2024-09" db="EMBL/GenBank/DDBJ databases">
        <authorList>
            <person name="Sun Q."/>
            <person name="Mori K."/>
        </authorList>
    </citation>
    <scope>NUCLEOTIDE SEQUENCE [LARGE SCALE GENOMIC DNA]</scope>
    <source>
        <strain evidence="2 3">CICC 11035S</strain>
    </source>
</reference>
<evidence type="ECO:0000313" key="2">
    <source>
        <dbReference type="EMBL" id="MFC0684059.1"/>
    </source>
</evidence>
<feature type="transmembrane region" description="Helical" evidence="1">
    <location>
        <begin position="43"/>
        <end position="63"/>
    </location>
</feature>
<sequence length="107" mass="11432">MTHIVIAGLALAGFALLLLAMPRHQQDWLRRKLPARTSGRLRLGGFALLAAAFLAAGTGLGWAYGTVAWFGWLSFGAAVTLAAQTNREAILARLRPTPPPTTPENRA</sequence>
<organism evidence="2 3">
    <name type="scientific">Novosphingobium clariflavum</name>
    <dbReference type="NCBI Taxonomy" id="2029884"/>
    <lineage>
        <taxon>Bacteria</taxon>
        <taxon>Pseudomonadati</taxon>
        <taxon>Pseudomonadota</taxon>
        <taxon>Alphaproteobacteria</taxon>
        <taxon>Sphingomonadales</taxon>
        <taxon>Sphingomonadaceae</taxon>
        <taxon>Novosphingobium</taxon>
    </lineage>
</organism>
<keyword evidence="1" id="KW-1133">Transmembrane helix</keyword>
<gene>
    <name evidence="2" type="ORF">ACFFF8_05595</name>
</gene>
<dbReference type="Pfam" id="PF11804">
    <property type="entry name" value="DUF3325"/>
    <property type="match status" value="1"/>
</dbReference>
<protein>
    <submittedName>
        <fullName evidence="2">DUF3325 family protein</fullName>
    </submittedName>
</protein>
<keyword evidence="1" id="KW-0472">Membrane</keyword>